<dbReference type="CDD" id="cd00068">
    <property type="entry name" value="GGL"/>
    <property type="match status" value="1"/>
</dbReference>
<feature type="compositionally biased region" description="Low complexity" evidence="2">
    <location>
        <begin position="973"/>
        <end position="984"/>
    </location>
</feature>
<dbReference type="PANTHER" id="PTHR45746:SF5">
    <property type="entry name" value="REGULATOR OF G-PROTEIN SIGNALING 7"/>
    <property type="match status" value="1"/>
</dbReference>
<dbReference type="GO" id="GO:0007186">
    <property type="term" value="P:G protein-coupled receptor signaling pathway"/>
    <property type="evidence" value="ECO:0007669"/>
    <property type="project" value="InterPro"/>
</dbReference>
<dbReference type="PROSITE" id="PS50186">
    <property type="entry name" value="DEP"/>
    <property type="match status" value="1"/>
</dbReference>
<dbReference type="InterPro" id="IPR047016">
    <property type="entry name" value="RGS6/7/9/11"/>
</dbReference>
<dbReference type="EMBL" id="CH954180">
    <property type="protein sequence ID" value="EDV46637.2"/>
    <property type="molecule type" value="Genomic_DNA"/>
</dbReference>
<accession>B3NUP0</accession>
<dbReference type="Gene3D" id="1.10.1240.60">
    <property type="match status" value="1"/>
</dbReference>
<dbReference type="Pfam" id="PF00631">
    <property type="entry name" value="G-gamma"/>
    <property type="match status" value="1"/>
</dbReference>
<dbReference type="SMART" id="SM00224">
    <property type="entry name" value="GGL"/>
    <property type="match status" value="1"/>
</dbReference>
<keyword evidence="1" id="KW-0734">Signal transduction inhibitor</keyword>
<dbReference type="PROSITE" id="PS50132">
    <property type="entry name" value="RGS"/>
    <property type="match status" value="1"/>
</dbReference>
<dbReference type="Pfam" id="PF00615">
    <property type="entry name" value="RGS"/>
    <property type="match status" value="1"/>
</dbReference>
<dbReference type="GO" id="GO:0008277">
    <property type="term" value="P:regulation of G protein-coupled receptor signaling pathway"/>
    <property type="evidence" value="ECO:0007669"/>
    <property type="project" value="InterPro"/>
</dbReference>
<feature type="region of interest" description="Disordered" evidence="2">
    <location>
        <begin position="1143"/>
        <end position="1272"/>
    </location>
</feature>
<dbReference type="InterPro" id="IPR036305">
    <property type="entry name" value="RGS_sf"/>
</dbReference>
<dbReference type="InterPro" id="IPR034483">
    <property type="entry name" value="RGS_Egl-10"/>
</dbReference>
<feature type="domain" description="DEP" evidence="4">
    <location>
        <begin position="235"/>
        <end position="310"/>
    </location>
</feature>
<feature type="compositionally biased region" description="Low complexity" evidence="2">
    <location>
        <begin position="1191"/>
        <end position="1216"/>
    </location>
</feature>
<dbReference type="GO" id="GO:0005886">
    <property type="term" value="C:plasma membrane"/>
    <property type="evidence" value="ECO:0007669"/>
    <property type="project" value="TreeGrafter"/>
</dbReference>
<proteinExistence type="predicted"/>
<organism evidence="5 6">
    <name type="scientific">Drosophila erecta</name>
    <name type="common">Fruit fly</name>
    <dbReference type="NCBI Taxonomy" id="7220"/>
    <lineage>
        <taxon>Eukaryota</taxon>
        <taxon>Metazoa</taxon>
        <taxon>Ecdysozoa</taxon>
        <taxon>Arthropoda</taxon>
        <taxon>Hexapoda</taxon>
        <taxon>Insecta</taxon>
        <taxon>Pterygota</taxon>
        <taxon>Neoptera</taxon>
        <taxon>Endopterygota</taxon>
        <taxon>Diptera</taxon>
        <taxon>Brachycera</taxon>
        <taxon>Muscomorpha</taxon>
        <taxon>Ephydroidea</taxon>
        <taxon>Drosophilidae</taxon>
        <taxon>Drosophila</taxon>
        <taxon>Sophophora</taxon>
    </lineage>
</organism>
<dbReference type="KEGG" id="der:6550259"/>
<dbReference type="HOGENOM" id="CLU_025092_3_0_1"/>
<feature type="region of interest" description="Disordered" evidence="2">
    <location>
        <begin position="897"/>
        <end position="933"/>
    </location>
</feature>
<dbReference type="eggNOG" id="KOG3589">
    <property type="taxonomic scope" value="Eukaryota"/>
</dbReference>
<dbReference type="InterPro" id="IPR016137">
    <property type="entry name" value="RGS"/>
</dbReference>
<dbReference type="PRINTS" id="PR01301">
    <property type="entry name" value="RGSPROTEIN"/>
</dbReference>
<feature type="compositionally biased region" description="Low complexity" evidence="2">
    <location>
        <begin position="915"/>
        <end position="931"/>
    </location>
</feature>
<feature type="region of interest" description="Disordered" evidence="2">
    <location>
        <begin position="842"/>
        <end position="868"/>
    </location>
</feature>
<feature type="compositionally biased region" description="Low complexity" evidence="2">
    <location>
        <begin position="1078"/>
        <end position="1096"/>
    </location>
</feature>
<gene>
    <name evidence="5" type="primary">Dere\GG19186</name>
    <name evidence="5" type="synonym">dere_GLEANR_3954</name>
    <name evidence="5" type="synonym">GG19186</name>
    <name evidence="5" type="ORF">Dere_GG19186</name>
</gene>
<dbReference type="InterPro" id="IPR015898">
    <property type="entry name" value="G-protein_gamma-like_dom"/>
</dbReference>
<dbReference type="SUPFAM" id="SSF48670">
    <property type="entry name" value="Transducin (heterotrimeric G protein), gamma chain"/>
    <property type="match status" value="1"/>
</dbReference>
<dbReference type="InterPro" id="IPR047017">
    <property type="entry name" value="RGS6/7/9/11_DHEX_sf"/>
</dbReference>
<dbReference type="GO" id="GO:0043005">
    <property type="term" value="C:neuron projection"/>
    <property type="evidence" value="ECO:0007669"/>
    <property type="project" value="TreeGrafter"/>
</dbReference>
<dbReference type="InterPro" id="IPR036388">
    <property type="entry name" value="WH-like_DNA-bd_sf"/>
</dbReference>
<reference evidence="5 6" key="1">
    <citation type="journal article" date="2007" name="Nature">
        <title>Evolution of genes and genomes on the Drosophila phylogeny.</title>
        <authorList>
            <consortium name="Drosophila 12 Genomes Consortium"/>
            <person name="Clark A.G."/>
            <person name="Eisen M.B."/>
            <person name="Smith D.R."/>
            <person name="Bergman C.M."/>
            <person name="Oliver B."/>
            <person name="Markow T.A."/>
            <person name="Kaufman T.C."/>
            <person name="Kellis M."/>
            <person name="Gelbart W."/>
            <person name="Iyer V.N."/>
            <person name="Pollard D.A."/>
            <person name="Sackton T.B."/>
            <person name="Larracuente A.M."/>
            <person name="Singh N.D."/>
            <person name="Abad J.P."/>
            <person name="Abt D.N."/>
            <person name="Adryan B."/>
            <person name="Aguade M."/>
            <person name="Akashi H."/>
            <person name="Anderson W.W."/>
            <person name="Aquadro C.F."/>
            <person name="Ardell D.H."/>
            <person name="Arguello R."/>
            <person name="Artieri C.G."/>
            <person name="Barbash D.A."/>
            <person name="Barker D."/>
            <person name="Barsanti P."/>
            <person name="Batterham P."/>
            <person name="Batzoglou S."/>
            <person name="Begun D."/>
            <person name="Bhutkar A."/>
            <person name="Blanco E."/>
            <person name="Bosak S.A."/>
            <person name="Bradley R.K."/>
            <person name="Brand A.D."/>
            <person name="Brent M.R."/>
            <person name="Brooks A.N."/>
            <person name="Brown R.H."/>
            <person name="Butlin R.K."/>
            <person name="Caggese C."/>
            <person name="Calvi B.R."/>
            <person name="Bernardo de Carvalho A."/>
            <person name="Caspi A."/>
            <person name="Castrezana S."/>
            <person name="Celniker S.E."/>
            <person name="Chang J.L."/>
            <person name="Chapple C."/>
            <person name="Chatterji S."/>
            <person name="Chinwalla A."/>
            <person name="Civetta A."/>
            <person name="Clifton S.W."/>
            <person name="Comeron J.M."/>
            <person name="Costello J.C."/>
            <person name="Coyne J.A."/>
            <person name="Daub J."/>
            <person name="David R.G."/>
            <person name="Delcher A.L."/>
            <person name="Delehaunty K."/>
            <person name="Do C.B."/>
            <person name="Ebling H."/>
            <person name="Edwards K."/>
            <person name="Eickbush T."/>
            <person name="Evans J.D."/>
            <person name="Filipski A."/>
            <person name="Findeiss S."/>
            <person name="Freyhult E."/>
            <person name="Fulton L."/>
            <person name="Fulton R."/>
            <person name="Garcia A.C."/>
            <person name="Gardiner A."/>
            <person name="Garfield D.A."/>
            <person name="Garvin B.E."/>
            <person name="Gibson G."/>
            <person name="Gilbert D."/>
            <person name="Gnerre S."/>
            <person name="Godfrey J."/>
            <person name="Good R."/>
            <person name="Gotea V."/>
            <person name="Gravely B."/>
            <person name="Greenberg A.J."/>
            <person name="Griffiths-Jones S."/>
            <person name="Gross S."/>
            <person name="Guigo R."/>
            <person name="Gustafson E.A."/>
            <person name="Haerty W."/>
            <person name="Hahn M.W."/>
            <person name="Halligan D.L."/>
            <person name="Halpern A.L."/>
            <person name="Halter G.M."/>
            <person name="Han M.V."/>
            <person name="Heger A."/>
            <person name="Hillier L."/>
            <person name="Hinrichs A.S."/>
            <person name="Holmes I."/>
            <person name="Hoskins R.A."/>
            <person name="Hubisz M.J."/>
            <person name="Hultmark D."/>
            <person name="Huntley M.A."/>
            <person name="Jaffe D.B."/>
            <person name="Jagadeeshan S."/>
            <person name="Jeck W.R."/>
            <person name="Johnson J."/>
            <person name="Jones C.D."/>
            <person name="Jordan W.C."/>
            <person name="Karpen G.H."/>
            <person name="Kataoka E."/>
            <person name="Keightley P.D."/>
            <person name="Kheradpour P."/>
            <person name="Kirkness E.F."/>
            <person name="Koerich L.B."/>
            <person name="Kristiansen K."/>
            <person name="Kudrna D."/>
            <person name="Kulathinal R.J."/>
            <person name="Kumar S."/>
            <person name="Kwok R."/>
            <person name="Lander E."/>
            <person name="Langley C.H."/>
            <person name="Lapoint R."/>
            <person name="Lazzaro B.P."/>
            <person name="Lee S.J."/>
            <person name="Levesque L."/>
            <person name="Li R."/>
            <person name="Lin C.F."/>
            <person name="Lin M.F."/>
            <person name="Lindblad-Toh K."/>
            <person name="Llopart A."/>
            <person name="Long M."/>
            <person name="Low L."/>
            <person name="Lozovsky E."/>
            <person name="Lu J."/>
            <person name="Luo M."/>
            <person name="Machado C.A."/>
            <person name="Makalowski W."/>
            <person name="Marzo M."/>
            <person name="Matsuda M."/>
            <person name="Matzkin L."/>
            <person name="McAllister B."/>
            <person name="McBride C.S."/>
            <person name="McKernan B."/>
            <person name="McKernan K."/>
            <person name="Mendez-Lago M."/>
            <person name="Minx P."/>
            <person name="Mollenhauer M.U."/>
            <person name="Montooth K."/>
            <person name="Mount S.M."/>
            <person name="Mu X."/>
            <person name="Myers E."/>
            <person name="Negre B."/>
            <person name="Newfeld S."/>
            <person name="Nielsen R."/>
            <person name="Noor M.A."/>
            <person name="O'Grady P."/>
            <person name="Pachter L."/>
            <person name="Papaceit M."/>
            <person name="Parisi M.J."/>
            <person name="Parisi M."/>
            <person name="Parts L."/>
            <person name="Pedersen J.S."/>
            <person name="Pesole G."/>
            <person name="Phillippy A.M."/>
            <person name="Ponting C.P."/>
            <person name="Pop M."/>
            <person name="Porcelli D."/>
            <person name="Powell J.R."/>
            <person name="Prohaska S."/>
            <person name="Pruitt K."/>
            <person name="Puig M."/>
            <person name="Quesneville H."/>
            <person name="Ram K.R."/>
            <person name="Rand D."/>
            <person name="Rasmussen M.D."/>
            <person name="Reed L.K."/>
            <person name="Reenan R."/>
            <person name="Reily A."/>
            <person name="Remington K.A."/>
            <person name="Rieger T.T."/>
            <person name="Ritchie M.G."/>
            <person name="Robin C."/>
            <person name="Rogers Y.H."/>
            <person name="Rohde C."/>
            <person name="Rozas J."/>
            <person name="Rubenfield M.J."/>
            <person name="Ruiz A."/>
            <person name="Russo S."/>
            <person name="Salzberg S.L."/>
            <person name="Sanchez-Gracia A."/>
            <person name="Saranga D.J."/>
            <person name="Sato H."/>
            <person name="Schaeffer S.W."/>
            <person name="Schatz M.C."/>
            <person name="Schlenke T."/>
            <person name="Schwartz R."/>
            <person name="Segarra C."/>
            <person name="Singh R.S."/>
            <person name="Sirot L."/>
            <person name="Sirota M."/>
            <person name="Sisneros N.B."/>
            <person name="Smith C.D."/>
            <person name="Smith T.F."/>
            <person name="Spieth J."/>
            <person name="Stage D.E."/>
            <person name="Stark A."/>
            <person name="Stephan W."/>
            <person name="Strausberg R.L."/>
            <person name="Strempel S."/>
            <person name="Sturgill D."/>
            <person name="Sutton G."/>
            <person name="Sutton G.G."/>
            <person name="Tao W."/>
            <person name="Teichmann S."/>
            <person name="Tobari Y.N."/>
            <person name="Tomimura Y."/>
            <person name="Tsolas J.M."/>
            <person name="Valente V.L."/>
            <person name="Venter E."/>
            <person name="Venter J.C."/>
            <person name="Vicario S."/>
            <person name="Vieira F.G."/>
            <person name="Vilella A.J."/>
            <person name="Villasante A."/>
            <person name="Walenz B."/>
            <person name="Wang J."/>
            <person name="Wasserman M."/>
            <person name="Watts T."/>
            <person name="Wilson D."/>
            <person name="Wilson R.K."/>
            <person name="Wing R.A."/>
            <person name="Wolfner M.F."/>
            <person name="Wong A."/>
            <person name="Wong G.K."/>
            <person name="Wu C.I."/>
            <person name="Wu G."/>
            <person name="Yamamoto D."/>
            <person name="Yang H.P."/>
            <person name="Yang S.P."/>
            <person name="Yorke J.A."/>
            <person name="Yoshida K."/>
            <person name="Zdobnov E."/>
            <person name="Zhang P."/>
            <person name="Zhang Y."/>
            <person name="Zimin A.V."/>
            <person name="Baldwin J."/>
            <person name="Abdouelleil A."/>
            <person name="Abdulkadir J."/>
            <person name="Abebe A."/>
            <person name="Abera B."/>
            <person name="Abreu J."/>
            <person name="Acer S.C."/>
            <person name="Aftuck L."/>
            <person name="Alexander A."/>
            <person name="An P."/>
            <person name="Anderson E."/>
            <person name="Anderson S."/>
            <person name="Arachi H."/>
            <person name="Azer M."/>
            <person name="Bachantsang P."/>
            <person name="Barry A."/>
            <person name="Bayul T."/>
            <person name="Berlin A."/>
            <person name="Bessette D."/>
            <person name="Bloom T."/>
            <person name="Blye J."/>
            <person name="Boguslavskiy L."/>
            <person name="Bonnet C."/>
            <person name="Boukhgalter B."/>
            <person name="Bourzgui I."/>
            <person name="Brown A."/>
            <person name="Cahill P."/>
            <person name="Channer S."/>
            <person name="Cheshatsang Y."/>
            <person name="Chuda L."/>
            <person name="Citroen M."/>
            <person name="Collymore A."/>
            <person name="Cooke P."/>
            <person name="Costello M."/>
            <person name="D'Aco K."/>
            <person name="Daza R."/>
            <person name="De Haan G."/>
            <person name="DeGray S."/>
            <person name="DeMaso C."/>
            <person name="Dhargay N."/>
            <person name="Dooley K."/>
            <person name="Dooley E."/>
            <person name="Doricent M."/>
            <person name="Dorje P."/>
            <person name="Dorjee K."/>
            <person name="Dupes A."/>
            <person name="Elong R."/>
            <person name="Falk J."/>
            <person name="Farina A."/>
            <person name="Faro S."/>
            <person name="Ferguson D."/>
            <person name="Fisher S."/>
            <person name="Foley C.D."/>
            <person name="Franke A."/>
            <person name="Friedrich D."/>
            <person name="Gadbois L."/>
            <person name="Gearin G."/>
            <person name="Gearin C.R."/>
            <person name="Giannoukos G."/>
            <person name="Goode T."/>
            <person name="Graham J."/>
            <person name="Grandbois E."/>
            <person name="Grewal S."/>
            <person name="Gyaltsen K."/>
            <person name="Hafez N."/>
            <person name="Hagos B."/>
            <person name="Hall J."/>
            <person name="Henson C."/>
            <person name="Hollinger A."/>
            <person name="Honan T."/>
            <person name="Huard M.D."/>
            <person name="Hughes L."/>
            <person name="Hurhula B."/>
            <person name="Husby M.E."/>
            <person name="Kamat A."/>
            <person name="Kanga B."/>
            <person name="Kashin S."/>
            <person name="Khazanovich D."/>
            <person name="Kisner P."/>
            <person name="Lance K."/>
            <person name="Lara M."/>
            <person name="Lee W."/>
            <person name="Lennon N."/>
            <person name="Letendre F."/>
            <person name="LeVine R."/>
            <person name="Lipovsky A."/>
            <person name="Liu X."/>
            <person name="Liu J."/>
            <person name="Liu S."/>
            <person name="Lokyitsang T."/>
            <person name="Lokyitsang Y."/>
            <person name="Lubonja R."/>
            <person name="Lui A."/>
            <person name="MacDonald P."/>
            <person name="Magnisalis V."/>
            <person name="Maru K."/>
            <person name="Matthews C."/>
            <person name="McCusker W."/>
            <person name="McDonough S."/>
            <person name="Mehta T."/>
            <person name="Meldrim J."/>
            <person name="Meneus L."/>
            <person name="Mihai O."/>
            <person name="Mihalev A."/>
            <person name="Mihova T."/>
            <person name="Mittelman R."/>
            <person name="Mlenga V."/>
            <person name="Montmayeur A."/>
            <person name="Mulrain L."/>
            <person name="Navidi A."/>
            <person name="Naylor J."/>
            <person name="Negash T."/>
            <person name="Nguyen T."/>
            <person name="Nguyen N."/>
            <person name="Nicol R."/>
            <person name="Norbu C."/>
            <person name="Norbu N."/>
            <person name="Novod N."/>
            <person name="O'Neill B."/>
            <person name="Osman S."/>
            <person name="Markiewicz E."/>
            <person name="Oyono O.L."/>
            <person name="Patti C."/>
            <person name="Phunkhang P."/>
            <person name="Pierre F."/>
            <person name="Priest M."/>
            <person name="Raghuraman S."/>
            <person name="Rege F."/>
            <person name="Reyes R."/>
            <person name="Rise C."/>
            <person name="Rogov P."/>
            <person name="Ross K."/>
            <person name="Ryan E."/>
            <person name="Settipalli S."/>
            <person name="Shea T."/>
            <person name="Sherpa N."/>
            <person name="Shi L."/>
            <person name="Shih D."/>
            <person name="Sparrow T."/>
            <person name="Spaulding J."/>
            <person name="Stalker J."/>
            <person name="Stange-Thomann N."/>
            <person name="Stavropoulos S."/>
            <person name="Stone C."/>
            <person name="Strader C."/>
            <person name="Tesfaye S."/>
            <person name="Thomson T."/>
            <person name="Thoulutsang Y."/>
            <person name="Thoulutsang D."/>
            <person name="Topham K."/>
            <person name="Topping I."/>
            <person name="Tsamla T."/>
            <person name="Vassiliev H."/>
            <person name="Vo A."/>
            <person name="Wangchuk T."/>
            <person name="Wangdi T."/>
            <person name="Weiand M."/>
            <person name="Wilkinson J."/>
            <person name="Wilson A."/>
            <person name="Yadav S."/>
            <person name="Young G."/>
            <person name="Yu Q."/>
            <person name="Zembek L."/>
            <person name="Zhong D."/>
            <person name="Zimmer A."/>
            <person name="Zwirko Z."/>
            <person name="Jaffe D.B."/>
            <person name="Alvarez P."/>
            <person name="Brockman W."/>
            <person name="Butler J."/>
            <person name="Chin C."/>
            <person name="Gnerre S."/>
            <person name="Grabherr M."/>
            <person name="Kleber M."/>
            <person name="Mauceli E."/>
            <person name="MacCallum I."/>
        </authorList>
    </citation>
    <scope>NUCLEOTIDE SEQUENCE [LARGE SCALE GENOMIC DNA]</scope>
    <source>
        <strain evidence="5 6">TSC#14021-0224.01</strain>
    </source>
</reference>
<evidence type="ECO:0000256" key="1">
    <source>
        <dbReference type="ARBA" id="ARBA00022700"/>
    </source>
</evidence>
<dbReference type="InterPro" id="IPR044926">
    <property type="entry name" value="RGS_subdomain_2"/>
</dbReference>
<dbReference type="OrthoDB" id="196547at2759"/>
<dbReference type="InterPro" id="IPR036390">
    <property type="entry name" value="WH_DNA-bd_sf"/>
</dbReference>
<feature type="region of interest" description="Disordered" evidence="2">
    <location>
        <begin position="1078"/>
        <end position="1107"/>
    </location>
</feature>
<feature type="region of interest" description="Disordered" evidence="2">
    <location>
        <begin position="657"/>
        <end position="693"/>
    </location>
</feature>
<dbReference type="GO" id="GO:0035556">
    <property type="term" value="P:intracellular signal transduction"/>
    <property type="evidence" value="ECO:0007669"/>
    <property type="project" value="InterPro"/>
</dbReference>
<dbReference type="Pfam" id="PF18148">
    <property type="entry name" value="RGS_DHEX"/>
    <property type="match status" value="1"/>
</dbReference>
<dbReference type="SUPFAM" id="SSF48097">
    <property type="entry name" value="Regulator of G-protein signaling, RGS"/>
    <property type="match status" value="1"/>
</dbReference>
<dbReference type="InterPro" id="IPR036284">
    <property type="entry name" value="GGL_sf"/>
</dbReference>
<feature type="compositionally biased region" description="Basic and acidic residues" evidence="2">
    <location>
        <begin position="1228"/>
        <end position="1248"/>
    </location>
</feature>
<feature type="region of interest" description="Disordered" evidence="2">
    <location>
        <begin position="128"/>
        <end position="212"/>
    </location>
</feature>
<feature type="compositionally biased region" description="Gly residues" evidence="2">
    <location>
        <begin position="195"/>
        <end position="207"/>
    </location>
</feature>
<evidence type="ECO:0000259" key="4">
    <source>
        <dbReference type="PROSITE" id="PS50186"/>
    </source>
</evidence>
<dbReference type="SMART" id="SM00049">
    <property type="entry name" value="DEP"/>
    <property type="match status" value="1"/>
</dbReference>
<dbReference type="Gene3D" id="1.10.10.10">
    <property type="entry name" value="Winged helix-like DNA-binding domain superfamily/Winged helix DNA-binding domain"/>
    <property type="match status" value="1"/>
</dbReference>
<feature type="region of interest" description="Disordered" evidence="2">
    <location>
        <begin position="405"/>
        <end position="429"/>
    </location>
</feature>
<dbReference type="SMART" id="SM01224">
    <property type="entry name" value="G_gamma"/>
    <property type="match status" value="1"/>
</dbReference>
<dbReference type="Gene3D" id="4.10.260.10">
    <property type="entry name" value="Transducin (heterotrimeric G protein), gamma chain"/>
    <property type="match status" value="1"/>
</dbReference>
<dbReference type="Pfam" id="PF00610">
    <property type="entry name" value="DEP"/>
    <property type="match status" value="1"/>
</dbReference>
<dbReference type="Gene3D" id="1.10.167.10">
    <property type="entry name" value="Regulator of G-protein Signalling 4, domain 2"/>
    <property type="match status" value="1"/>
</dbReference>
<evidence type="ECO:0000259" key="3">
    <source>
        <dbReference type="PROSITE" id="PS50132"/>
    </source>
</evidence>
<evidence type="ECO:0000313" key="6">
    <source>
        <dbReference type="Proteomes" id="UP000008711"/>
    </source>
</evidence>
<dbReference type="CDD" id="cd04450">
    <property type="entry name" value="DEP_RGS7-like"/>
    <property type="match status" value="1"/>
</dbReference>
<dbReference type="InterPro" id="IPR000591">
    <property type="entry name" value="DEP_dom"/>
</dbReference>
<feature type="compositionally biased region" description="Basic residues" evidence="2">
    <location>
        <begin position="133"/>
        <end position="146"/>
    </location>
</feature>
<feature type="compositionally biased region" description="Acidic residues" evidence="2">
    <location>
        <begin position="1166"/>
        <end position="1177"/>
    </location>
</feature>
<dbReference type="GO" id="GO:0009968">
    <property type="term" value="P:negative regulation of signal transduction"/>
    <property type="evidence" value="ECO:0007669"/>
    <property type="project" value="UniProtKB-KW"/>
</dbReference>
<feature type="domain" description="RGS" evidence="3">
    <location>
        <begin position="509"/>
        <end position="625"/>
    </location>
</feature>
<dbReference type="InterPro" id="IPR040759">
    <property type="entry name" value="RGS_DHEX"/>
</dbReference>
<dbReference type="SMART" id="SM00315">
    <property type="entry name" value="RGS"/>
    <property type="match status" value="1"/>
</dbReference>
<feature type="compositionally biased region" description="Low complexity" evidence="2">
    <location>
        <begin position="147"/>
        <end position="177"/>
    </location>
</feature>
<reference evidence="5 6" key="2">
    <citation type="journal article" date="2008" name="Bioinformatics">
        <title>Assembly reconciliation.</title>
        <authorList>
            <person name="Zimin A.V."/>
            <person name="Smith D.R."/>
            <person name="Sutton G."/>
            <person name="Yorke J.A."/>
        </authorList>
    </citation>
    <scope>NUCLEOTIDE SEQUENCE [LARGE SCALE GENOMIC DNA]</scope>
    <source>
        <strain evidence="5 6">TSC#14021-0224.01</strain>
    </source>
</reference>
<name>B3NUP0_DROER</name>
<keyword evidence="6" id="KW-1185">Reference proteome</keyword>
<dbReference type="Proteomes" id="UP000008711">
    <property type="component" value="Unassembled WGS sequence"/>
</dbReference>
<dbReference type="CDD" id="cd08705">
    <property type="entry name" value="RGS_R7-like"/>
    <property type="match status" value="1"/>
</dbReference>
<dbReference type="GO" id="GO:0005737">
    <property type="term" value="C:cytoplasm"/>
    <property type="evidence" value="ECO:0007669"/>
    <property type="project" value="TreeGrafter"/>
</dbReference>
<evidence type="ECO:0000313" key="5">
    <source>
        <dbReference type="EMBL" id="EDV46637.2"/>
    </source>
</evidence>
<feature type="compositionally biased region" description="Basic and acidic residues" evidence="2">
    <location>
        <begin position="1098"/>
        <end position="1107"/>
    </location>
</feature>
<sequence length="1286" mass="139104">MEPHGGVPPDRDRQLVLRNQSAAIVPVVVSIPPAGPAATTPTPQPAAHAQLSLVPSKPTSLSLQPHVVLQAMQQLSPSAGGNNNANSAVATATATSSSSGNANSGSSPALASTATAISATTQAATAFSGSSVGHHHLQHHHQHTHPHAPQQSQSQSQSLTQPQTQPLHQLQQPHPASASSTAPQSHHHGSISVTGSGGLLGSSGGSGNQQQAIEKLSRPMAFDKMEMLVREMQDQEHGVPVRQQKMFLTSIPYAFMGYDLIEWLMDRLQIEESEALNIANQLCLHGYFFPVNDSKTLTVKDDSSLYRFQTPYYWPWQHKAPDNVEYAIYLAKRSLRNKQRHALEDYEAEALASLHKNLKGKWDFISMQAEEQVRLAKERKKGDKIVGDSQERAYWRVHRPPPGQFTPLEPCPVPSRDRQGLKPNKKKTVDDMQRDVDYLGKSLNRTRMKMSQACESLVCYSETFSEYDFFLQPALPSNPWVTEDIAFWQLNNTFVDIPTEKRVKRWAISIEELVSDPTGLQEFTGFLEKEYSHENIRFWIAVNRLRRSAHSQVARKVNEIYEEFLKPGAPCEINIDGKTMESVLKGLKNPSRFTFDSASEHIYMLLLKKDCYPRFIRSEHYKRLLDTGIQPSYKKRFFNFGGVSGAKKKMTAALSSQPNLGDAAKGPGGTSAGSSMMQAPPPGNLARRRGSDRSLTGSAHELAVIGVNKDAGSKVPHSHSQSNLSEIPFSSDSIYRGDMPQRHMAIMDIGIYAAYGNRESSLQALPETPKTKTTVLDATESTSSSTALVVAASSAVCPWDEPAEPVPPPPAQVKLSVCPWELDSATEPPAAAPVVGGGASKILSSTGQPLRLNSTSSDNSDVNDRMQRNLGIRHQNTVDSGEAGIKRLIPNIPEQRRASVSFTPSPTPDFQLGRTATTTSSPTVAPSSSTPLQARSAVYGSGQGIAKDPPSGSDVDAELEEELNKISLGESSTSEPPLLVVPTPEQTPPPITKITPAPGECENQADQVVDSTEIPESSCSTQANQLSEAPATVTTVKEVQIELIEQSSGLHTQPGSPPTIKVLVLEASAPVSAEIAAAEPGEDQAQTATTATITTEDQAERADDTEKVADLEQTVLDELSPTTDEYQEGLQFGDAKDAVDDFDSIDVGYIPPAPTPAPSMAPLAELDVDTVDDEPCEPCDPPAPPPPVPPSSSSSRELVMASGSASASVTATPTFSNEEARKRRKKRNPEGKKLSSQDEKDKEARERAGGSSMDATDHNAVCPWEDENVSTNDGTFVKTYATLGYL</sequence>
<feature type="region of interest" description="Disordered" evidence="2">
    <location>
        <begin position="78"/>
        <end position="109"/>
    </location>
</feature>
<evidence type="ECO:0000256" key="2">
    <source>
        <dbReference type="SAM" id="MobiDB-lite"/>
    </source>
</evidence>
<feature type="region of interest" description="Disordered" evidence="2">
    <location>
        <begin position="969"/>
        <end position="999"/>
    </location>
</feature>
<dbReference type="GO" id="GO:0005096">
    <property type="term" value="F:GTPase activator activity"/>
    <property type="evidence" value="ECO:0007669"/>
    <property type="project" value="TreeGrafter"/>
</dbReference>
<dbReference type="PANTHER" id="PTHR45746">
    <property type="entry name" value="LP21163P"/>
    <property type="match status" value="1"/>
</dbReference>
<protein>
    <submittedName>
        <fullName evidence="5">Uncharacterized protein, isoform B</fullName>
    </submittedName>
</protein>
<feature type="compositionally biased region" description="Pro residues" evidence="2">
    <location>
        <begin position="1178"/>
        <end position="1190"/>
    </location>
</feature>
<dbReference type="FunFam" id="1.10.167.10:FF:000001">
    <property type="entry name" value="Putative regulator of g-protein signaling 12"/>
    <property type="match status" value="1"/>
</dbReference>
<dbReference type="SUPFAM" id="SSF46785">
    <property type="entry name" value="Winged helix' DNA-binding domain"/>
    <property type="match status" value="1"/>
</dbReference>
<feature type="compositionally biased region" description="Polar residues" evidence="2">
    <location>
        <begin position="842"/>
        <end position="852"/>
    </location>
</feature>